<dbReference type="PANTHER" id="PTHR43252:SF4">
    <property type="entry name" value="TRANSCRIPTIONAL REGULATORY PROTEIN"/>
    <property type="match status" value="1"/>
</dbReference>
<name>A0A7G1KP05_9NOCA</name>
<evidence type="ECO:0008006" key="5">
    <source>
        <dbReference type="Google" id="ProtNLM"/>
    </source>
</evidence>
<keyword evidence="4" id="KW-1185">Reference proteome</keyword>
<dbReference type="Gene3D" id="1.10.10.10">
    <property type="entry name" value="Winged helix-like DNA-binding domain superfamily/Winged helix DNA-binding domain"/>
    <property type="match status" value="1"/>
</dbReference>
<dbReference type="InterPro" id="IPR036388">
    <property type="entry name" value="WH-like_DNA-bd_sf"/>
</dbReference>
<dbReference type="PANTHER" id="PTHR43252">
    <property type="entry name" value="TRANSCRIPTIONAL REGULATOR YQJI"/>
    <property type="match status" value="1"/>
</dbReference>
<dbReference type="InterPro" id="IPR018309">
    <property type="entry name" value="Tscrpt_reg_PadR_C"/>
</dbReference>
<dbReference type="EMBL" id="AP023396">
    <property type="protein sequence ID" value="BCK55609.1"/>
    <property type="molecule type" value="Genomic_DNA"/>
</dbReference>
<dbReference type="InterPro" id="IPR036390">
    <property type="entry name" value="WH_DNA-bd_sf"/>
</dbReference>
<evidence type="ECO:0000259" key="2">
    <source>
        <dbReference type="Pfam" id="PF10400"/>
    </source>
</evidence>
<dbReference type="AlphaFoldDB" id="A0A7G1KP05"/>
<dbReference type="GeneID" id="80347913"/>
<reference evidence="3 4" key="1">
    <citation type="submission" date="2020-08" db="EMBL/GenBank/DDBJ databases">
        <title>Genome Sequencing of Nocardia wallacei strain FMUON74 and assembly.</title>
        <authorList>
            <person name="Toyokawa M."/>
            <person name="Uesaka K."/>
        </authorList>
    </citation>
    <scope>NUCLEOTIDE SEQUENCE [LARGE SCALE GENOMIC DNA]</scope>
    <source>
        <strain evidence="3 4">FMUON74</strain>
    </source>
</reference>
<dbReference type="KEGG" id="nwl:NWFMUON74_33810"/>
<feature type="domain" description="Transcription regulator PadR C-terminal" evidence="2">
    <location>
        <begin position="94"/>
        <end position="175"/>
    </location>
</feature>
<dbReference type="Gene3D" id="6.10.140.190">
    <property type="match status" value="1"/>
</dbReference>
<gene>
    <name evidence="3" type="ORF">NWFMUON74_33810</name>
</gene>
<evidence type="ECO:0000259" key="1">
    <source>
        <dbReference type="Pfam" id="PF03551"/>
    </source>
</evidence>
<dbReference type="Proteomes" id="UP000516173">
    <property type="component" value="Chromosome"/>
</dbReference>
<dbReference type="Pfam" id="PF03551">
    <property type="entry name" value="PadR"/>
    <property type="match status" value="1"/>
</dbReference>
<sequence>MSLRQVLLVYLGTKAASGYDIVKGFQDTYGFLWNASYQQVYRDLAKLHSDGLVDLEVVANDPRPPRKVYRLNDAGLAAMQRFLATPVKPPKFNDAFLVKLASIHLMDPDAFTEEFHLLRDSYRQTLTELRHVHDIFRTVPSDVLDKFEGVHLTLRYGIRQVETWLDWATDVEQFLSRQRWTAITPDDAEEFNRIIRQDAVPPSGGDKSTNSPA</sequence>
<organism evidence="3 4">
    <name type="scientific">Nocardia wallacei</name>
    <dbReference type="NCBI Taxonomy" id="480035"/>
    <lineage>
        <taxon>Bacteria</taxon>
        <taxon>Bacillati</taxon>
        <taxon>Actinomycetota</taxon>
        <taxon>Actinomycetes</taxon>
        <taxon>Mycobacteriales</taxon>
        <taxon>Nocardiaceae</taxon>
        <taxon>Nocardia</taxon>
    </lineage>
</organism>
<evidence type="ECO:0000313" key="3">
    <source>
        <dbReference type="EMBL" id="BCK55609.1"/>
    </source>
</evidence>
<protein>
    <recommendedName>
        <fullName evidence="5">PadR family transcriptional regulator</fullName>
    </recommendedName>
</protein>
<dbReference type="RefSeq" id="WP_187688690.1">
    <property type="nucleotide sequence ID" value="NZ_AP023396.1"/>
</dbReference>
<proteinExistence type="predicted"/>
<dbReference type="Pfam" id="PF10400">
    <property type="entry name" value="Vir_act_alpha_C"/>
    <property type="match status" value="1"/>
</dbReference>
<accession>A0A7G1KP05</accession>
<dbReference type="InterPro" id="IPR005149">
    <property type="entry name" value="Tscrpt_reg_PadR_N"/>
</dbReference>
<feature type="domain" description="Transcription regulator PadR N-terminal" evidence="1">
    <location>
        <begin position="7"/>
        <end position="80"/>
    </location>
</feature>
<dbReference type="SUPFAM" id="SSF46785">
    <property type="entry name" value="Winged helix' DNA-binding domain"/>
    <property type="match status" value="1"/>
</dbReference>
<evidence type="ECO:0000313" key="4">
    <source>
        <dbReference type="Proteomes" id="UP000516173"/>
    </source>
</evidence>